<protein>
    <recommendedName>
        <fullName evidence="4">Apolipoprotein C-IV</fullName>
    </recommendedName>
</protein>
<dbReference type="Proteomes" id="UP000518266">
    <property type="component" value="Unassembled WGS sequence"/>
</dbReference>
<name>A0A7J5XRB5_DISMA</name>
<proteinExistence type="predicted"/>
<keyword evidence="1" id="KW-0732">Signal</keyword>
<evidence type="ECO:0000313" key="2">
    <source>
        <dbReference type="EMBL" id="KAF3839353.1"/>
    </source>
</evidence>
<sequence>MLTKELVFGLILLMQACGPLLAETPASKQPNSPGLLQRLAEKTREVKATVQVYGAPVLGFFDTYYEDHIQPVTDSYFQWASSVRSSLWEKIHSTIDNYMPLQAANPTDKPQQN</sequence>
<comment type="caution">
    <text evidence="2">The sequence shown here is derived from an EMBL/GenBank/DDBJ whole genome shotgun (WGS) entry which is preliminary data.</text>
</comment>
<accession>A0A7J5XRB5</accession>
<evidence type="ECO:0000256" key="1">
    <source>
        <dbReference type="SAM" id="SignalP"/>
    </source>
</evidence>
<dbReference type="AlphaFoldDB" id="A0A7J5XRB5"/>
<dbReference type="EMBL" id="JAAKFY010000021">
    <property type="protein sequence ID" value="KAF3839353.1"/>
    <property type="molecule type" value="Genomic_DNA"/>
</dbReference>
<evidence type="ECO:0000313" key="3">
    <source>
        <dbReference type="Proteomes" id="UP000518266"/>
    </source>
</evidence>
<keyword evidence="3" id="KW-1185">Reference proteome</keyword>
<evidence type="ECO:0008006" key="4">
    <source>
        <dbReference type="Google" id="ProtNLM"/>
    </source>
</evidence>
<feature type="signal peptide" evidence="1">
    <location>
        <begin position="1"/>
        <end position="22"/>
    </location>
</feature>
<reference evidence="2 3" key="1">
    <citation type="submission" date="2020-03" db="EMBL/GenBank/DDBJ databases">
        <title>Dissostichus mawsoni Genome sequencing and assembly.</title>
        <authorList>
            <person name="Park H."/>
        </authorList>
    </citation>
    <scope>NUCLEOTIDE SEQUENCE [LARGE SCALE GENOMIC DNA]</scope>
    <source>
        <strain evidence="2">DM0001</strain>
        <tissue evidence="2">Muscle</tissue>
    </source>
</reference>
<dbReference type="PROSITE" id="PS51257">
    <property type="entry name" value="PROKAR_LIPOPROTEIN"/>
    <property type="match status" value="1"/>
</dbReference>
<feature type="chain" id="PRO_5029821359" description="Apolipoprotein C-IV" evidence="1">
    <location>
        <begin position="23"/>
        <end position="113"/>
    </location>
</feature>
<gene>
    <name evidence="2" type="ORF">F7725_018070</name>
</gene>
<dbReference type="OrthoDB" id="8899517at2759"/>
<organism evidence="2 3">
    <name type="scientific">Dissostichus mawsoni</name>
    <name type="common">Antarctic cod</name>
    <dbReference type="NCBI Taxonomy" id="36200"/>
    <lineage>
        <taxon>Eukaryota</taxon>
        <taxon>Metazoa</taxon>
        <taxon>Chordata</taxon>
        <taxon>Craniata</taxon>
        <taxon>Vertebrata</taxon>
        <taxon>Euteleostomi</taxon>
        <taxon>Actinopterygii</taxon>
        <taxon>Neopterygii</taxon>
        <taxon>Teleostei</taxon>
        <taxon>Neoteleostei</taxon>
        <taxon>Acanthomorphata</taxon>
        <taxon>Eupercaria</taxon>
        <taxon>Perciformes</taxon>
        <taxon>Notothenioidei</taxon>
        <taxon>Nototheniidae</taxon>
        <taxon>Dissostichus</taxon>
    </lineage>
</organism>